<dbReference type="Gene3D" id="3.20.20.450">
    <property type="entry name" value="EAL domain"/>
    <property type="match status" value="1"/>
</dbReference>
<dbReference type="InterPro" id="IPR000160">
    <property type="entry name" value="GGDEF_dom"/>
</dbReference>
<feature type="domain" description="PAC" evidence="2">
    <location>
        <begin position="241"/>
        <end position="293"/>
    </location>
</feature>
<dbReference type="NCBIfam" id="TIGR00229">
    <property type="entry name" value="sensory_box"/>
    <property type="match status" value="3"/>
</dbReference>
<feature type="domain" description="PAC" evidence="2">
    <location>
        <begin position="368"/>
        <end position="420"/>
    </location>
</feature>
<dbReference type="PROSITE" id="PS50883">
    <property type="entry name" value="EAL"/>
    <property type="match status" value="1"/>
</dbReference>
<dbReference type="InterPro" id="IPR029787">
    <property type="entry name" value="Nucleotide_cyclase"/>
</dbReference>
<dbReference type="SMART" id="SM00086">
    <property type="entry name" value="PAC"/>
    <property type="match status" value="3"/>
</dbReference>
<dbReference type="CDD" id="cd01948">
    <property type="entry name" value="EAL"/>
    <property type="match status" value="1"/>
</dbReference>
<dbReference type="AlphaFoldDB" id="A0A4S3PP40"/>
<dbReference type="Pfam" id="PF00563">
    <property type="entry name" value="EAL"/>
    <property type="match status" value="1"/>
</dbReference>
<dbReference type="PROSITE" id="PS50113">
    <property type="entry name" value="PAC"/>
    <property type="match status" value="3"/>
</dbReference>
<feature type="domain" description="PAC" evidence="2">
    <location>
        <begin position="112"/>
        <end position="164"/>
    </location>
</feature>
<evidence type="ECO:0000259" key="4">
    <source>
        <dbReference type="PROSITE" id="PS50887"/>
    </source>
</evidence>
<dbReference type="InterPro" id="IPR009875">
    <property type="entry name" value="PilZ_domain"/>
</dbReference>
<dbReference type="InterPro" id="IPR000700">
    <property type="entry name" value="PAS-assoc_C"/>
</dbReference>
<dbReference type="SMART" id="SM00052">
    <property type="entry name" value="EAL"/>
    <property type="match status" value="1"/>
</dbReference>
<dbReference type="OrthoDB" id="9759607at2"/>
<feature type="domain" description="PAS" evidence="1">
    <location>
        <begin position="41"/>
        <end position="110"/>
    </location>
</feature>
<name>A0A4S3PP40_9BACI</name>
<dbReference type="SMART" id="SM00091">
    <property type="entry name" value="PAS"/>
    <property type="match status" value="3"/>
</dbReference>
<reference evidence="5 6" key="1">
    <citation type="journal article" date="2019" name="Indoor Air">
        <title>Impacts of indoor surface finishes on bacterial viability.</title>
        <authorList>
            <person name="Hu J."/>
            <person name="Maamar S.B."/>
            <person name="Glawe A.J."/>
            <person name="Gottel N."/>
            <person name="Gilbert J.A."/>
            <person name="Hartmann E.M."/>
        </authorList>
    </citation>
    <scope>NUCLEOTIDE SEQUENCE [LARGE SCALE GENOMIC DNA]</scope>
    <source>
        <strain evidence="5 6">AF060A6</strain>
    </source>
</reference>
<dbReference type="InterPro" id="IPR001610">
    <property type="entry name" value="PAC"/>
</dbReference>
<comment type="caution">
    <text evidence="5">The sequence shown here is derived from an EMBL/GenBank/DDBJ whole genome shotgun (WGS) entry which is preliminary data.</text>
</comment>
<dbReference type="Gene3D" id="2.10.70.100">
    <property type="match status" value="1"/>
</dbReference>
<dbReference type="Gene3D" id="3.30.450.20">
    <property type="entry name" value="PAS domain"/>
    <property type="match status" value="3"/>
</dbReference>
<evidence type="ECO:0000259" key="1">
    <source>
        <dbReference type="PROSITE" id="PS50112"/>
    </source>
</evidence>
<dbReference type="CDD" id="cd00130">
    <property type="entry name" value="PAS"/>
    <property type="match status" value="3"/>
</dbReference>
<evidence type="ECO:0000313" key="6">
    <source>
        <dbReference type="Proteomes" id="UP000306477"/>
    </source>
</evidence>
<evidence type="ECO:0000313" key="5">
    <source>
        <dbReference type="EMBL" id="THE10936.1"/>
    </source>
</evidence>
<dbReference type="InterPro" id="IPR013655">
    <property type="entry name" value="PAS_fold_3"/>
</dbReference>
<feature type="domain" description="PAS" evidence="1">
    <location>
        <begin position="294"/>
        <end position="366"/>
    </location>
</feature>
<dbReference type="SUPFAM" id="SSF55785">
    <property type="entry name" value="PYP-like sensor domain (PAS domain)"/>
    <property type="match status" value="3"/>
</dbReference>
<dbReference type="Pfam" id="PF08447">
    <property type="entry name" value="PAS_3"/>
    <property type="match status" value="2"/>
</dbReference>
<dbReference type="PROSITE" id="PS50887">
    <property type="entry name" value="GGDEF"/>
    <property type="match status" value="1"/>
</dbReference>
<dbReference type="Gene3D" id="3.30.70.270">
    <property type="match status" value="1"/>
</dbReference>
<feature type="domain" description="EAL" evidence="3">
    <location>
        <begin position="594"/>
        <end position="848"/>
    </location>
</feature>
<dbReference type="PROSITE" id="PS50112">
    <property type="entry name" value="PAS"/>
    <property type="match status" value="3"/>
</dbReference>
<dbReference type="CDD" id="cd01949">
    <property type="entry name" value="GGDEF"/>
    <property type="match status" value="1"/>
</dbReference>
<evidence type="ECO:0000259" key="2">
    <source>
        <dbReference type="PROSITE" id="PS50113"/>
    </source>
</evidence>
<dbReference type="InterPro" id="IPR052155">
    <property type="entry name" value="Biofilm_reg_signaling"/>
</dbReference>
<dbReference type="InterPro" id="IPR043128">
    <property type="entry name" value="Rev_trsase/Diguanyl_cyclase"/>
</dbReference>
<dbReference type="Pfam" id="PF00990">
    <property type="entry name" value="GGDEF"/>
    <property type="match status" value="1"/>
</dbReference>
<dbReference type="Proteomes" id="UP000306477">
    <property type="component" value="Unassembled WGS sequence"/>
</dbReference>
<accession>A0A4S3PP40</accession>
<dbReference type="InterPro" id="IPR035919">
    <property type="entry name" value="EAL_sf"/>
</dbReference>
<dbReference type="PANTHER" id="PTHR44757">
    <property type="entry name" value="DIGUANYLATE CYCLASE DGCP"/>
    <property type="match status" value="1"/>
</dbReference>
<dbReference type="InterPro" id="IPR035965">
    <property type="entry name" value="PAS-like_dom_sf"/>
</dbReference>
<dbReference type="Pfam" id="PF13426">
    <property type="entry name" value="PAS_9"/>
    <property type="match status" value="1"/>
</dbReference>
<dbReference type="PANTHER" id="PTHR44757:SF2">
    <property type="entry name" value="BIOFILM ARCHITECTURE MAINTENANCE PROTEIN MBAA"/>
    <property type="match status" value="1"/>
</dbReference>
<organism evidence="5 6">
    <name type="scientific">Bacillus timonensis</name>
    <dbReference type="NCBI Taxonomy" id="1033734"/>
    <lineage>
        <taxon>Bacteria</taxon>
        <taxon>Bacillati</taxon>
        <taxon>Bacillota</taxon>
        <taxon>Bacilli</taxon>
        <taxon>Bacillales</taxon>
        <taxon>Bacillaceae</taxon>
        <taxon>Bacillus</taxon>
    </lineage>
</organism>
<dbReference type="STRING" id="1033734.GCA_000285535_01487"/>
<sequence>MCHDNKGDIKMAGLSFFKQLTRFSNEDIFRPKTTNYEMANELYTLKALIDNHPQAVLAFDVNVNILHYNPAVLKTFGYKEKELPGKLQQYLNGTDKYKRKKCHQFALQGKVQNYQTSVSHANGETIYIDVSLIPIQNNEGETTLIYAVAKDITLYVRHEKELEKIKGSLELAQKVGAIGSYDYDIIEDEAYWSNQMYVLYGIKELEQFVPTFESITELAHPEDREKFEQAVLSAINERRNLSFEYTILRKDGTTIHVYNQADVILDENQKPIRLIGTVQDITKRKTAELKLKENENLIEHIFDNLEVGIWSFNMKKAQYELISKGTEIITGYSPSNFSNRLSWDSLIHPDDYPAYQERHLNIHKGQNFNHQYRIIHRNGEVVWVHEQVLPVFDENNKIVRLDGIVSNITEQKEYEKRIQYLAFHDYLTKLPNRILFEEKVKELITLSNNDKKHFSILYIDLDRFRNINESLGHHIGDKLLYEFGQRVNMLLKKNSLFARLGGDEFGVIIWDYEESDDPITIAKLIIDCLDLPFFIDDFELLITTSVGISSFPENGKTIEEIIKNADAALYRAKATGKNTYHIYSSSLSINSFKQFYLERDLRKAIEKNQLVVYFQPRVDSSTGKIVSAEALVRWEHPVWGLVSPLEFIPLAEETGFINEIGDWVFANVCQSLNKWKQQNYEVVPISVNISAKRFLKSDWKSKLIHTLDKSEINPSLIEFEITETTMIKHEETVKSALQFIKSLGVKIALDDFGTGYSSITYLKDYPIDTIKIDQSFTKHIAKTNNVETIIKSLIFMAKGLNMNVVAEGVETIEQLSFLRQQECQEIQGYIFSKPVPEETFQNLLSKMILKPTFNSNTAKFLNRRRYYRINLLFPISSKMTLTTILGNMVELGSTEVLIEDIGPGGLRFLSTIHLPVRPDIMYQFKTKIMGEMITLNGYVVWKEEVKGVFQYGIKFKMEESQRDDLVKFLNHFSLQLRNNPFVPNCDFVKEEKICYLKRATQEE</sequence>
<dbReference type="SUPFAM" id="SSF141868">
    <property type="entry name" value="EAL domain-like"/>
    <property type="match status" value="1"/>
</dbReference>
<evidence type="ECO:0000259" key="3">
    <source>
        <dbReference type="PROSITE" id="PS50883"/>
    </source>
</evidence>
<keyword evidence="6" id="KW-1185">Reference proteome</keyword>
<dbReference type="EMBL" id="SLUB01000037">
    <property type="protein sequence ID" value="THE10936.1"/>
    <property type="molecule type" value="Genomic_DNA"/>
</dbReference>
<protein>
    <submittedName>
        <fullName evidence="5">EAL domain-containing protein</fullName>
    </submittedName>
</protein>
<dbReference type="GO" id="GO:0035438">
    <property type="term" value="F:cyclic-di-GMP binding"/>
    <property type="evidence" value="ECO:0007669"/>
    <property type="project" value="InterPro"/>
</dbReference>
<dbReference type="InterPro" id="IPR001633">
    <property type="entry name" value="EAL_dom"/>
</dbReference>
<dbReference type="NCBIfam" id="TIGR00254">
    <property type="entry name" value="GGDEF"/>
    <property type="match status" value="1"/>
</dbReference>
<feature type="domain" description="GGDEF" evidence="4">
    <location>
        <begin position="452"/>
        <end position="585"/>
    </location>
</feature>
<gene>
    <name evidence="5" type="ORF">E1I69_16995</name>
</gene>
<feature type="domain" description="PAS" evidence="1">
    <location>
        <begin position="191"/>
        <end position="238"/>
    </location>
</feature>
<dbReference type="SMART" id="SM00267">
    <property type="entry name" value="GGDEF"/>
    <property type="match status" value="1"/>
</dbReference>
<dbReference type="SUPFAM" id="SSF55073">
    <property type="entry name" value="Nucleotide cyclase"/>
    <property type="match status" value="1"/>
</dbReference>
<dbReference type="InterPro" id="IPR000014">
    <property type="entry name" value="PAS"/>
</dbReference>
<dbReference type="FunFam" id="3.20.20.450:FF:000001">
    <property type="entry name" value="Cyclic di-GMP phosphodiesterase yahA"/>
    <property type="match status" value="1"/>
</dbReference>
<proteinExistence type="predicted"/>
<dbReference type="Pfam" id="PF07238">
    <property type="entry name" value="PilZ"/>
    <property type="match status" value="1"/>
</dbReference>